<dbReference type="EC" id="2.7.8.5" evidence="11"/>
<keyword evidence="4 12" id="KW-0808">Transferase</keyword>
<evidence type="ECO:0000256" key="2">
    <source>
        <dbReference type="ARBA" id="ARBA00010441"/>
    </source>
</evidence>
<evidence type="ECO:0000256" key="3">
    <source>
        <dbReference type="ARBA" id="ARBA00022516"/>
    </source>
</evidence>
<dbReference type="InterPro" id="IPR050324">
    <property type="entry name" value="CDP-alcohol_PTase-I"/>
</dbReference>
<keyword evidence="9" id="KW-0594">Phospholipid biosynthesis</keyword>
<evidence type="ECO:0000256" key="10">
    <source>
        <dbReference type="ARBA" id="ARBA00023264"/>
    </source>
</evidence>
<organism evidence="15 16">
    <name type="scientific">Micromonospora lutea</name>
    <dbReference type="NCBI Taxonomy" id="419825"/>
    <lineage>
        <taxon>Bacteria</taxon>
        <taxon>Bacillati</taxon>
        <taxon>Actinomycetota</taxon>
        <taxon>Actinomycetes</taxon>
        <taxon>Micromonosporales</taxon>
        <taxon>Micromonosporaceae</taxon>
        <taxon>Micromonospora</taxon>
    </lineage>
</organism>
<evidence type="ECO:0000256" key="5">
    <source>
        <dbReference type="ARBA" id="ARBA00022692"/>
    </source>
</evidence>
<evidence type="ECO:0000256" key="1">
    <source>
        <dbReference type="ARBA" id="ARBA00004141"/>
    </source>
</evidence>
<evidence type="ECO:0000256" key="13">
    <source>
        <dbReference type="SAM" id="MobiDB-lite"/>
    </source>
</evidence>
<accession>A0ABQ4IQL2</accession>
<dbReference type="EMBL" id="BOPB01000003">
    <property type="protein sequence ID" value="GIJ20219.1"/>
    <property type="molecule type" value="Genomic_DNA"/>
</dbReference>
<dbReference type="InterPro" id="IPR048254">
    <property type="entry name" value="CDP_ALCOHOL_P_TRANSF_CS"/>
</dbReference>
<evidence type="ECO:0000256" key="12">
    <source>
        <dbReference type="RuleBase" id="RU003750"/>
    </source>
</evidence>
<feature type="transmembrane region" description="Helical" evidence="14">
    <location>
        <begin position="51"/>
        <end position="71"/>
    </location>
</feature>
<evidence type="ECO:0000256" key="11">
    <source>
        <dbReference type="NCBIfam" id="TIGR00560"/>
    </source>
</evidence>
<keyword evidence="8 14" id="KW-0472">Membrane</keyword>
<keyword evidence="6 14" id="KW-1133">Transmembrane helix</keyword>
<proteinExistence type="inferred from homology"/>
<keyword evidence="10" id="KW-1208">Phospholipid metabolism</keyword>
<name>A0ABQ4IQL2_9ACTN</name>
<protein>
    <recommendedName>
        <fullName evidence="11">CDP-diacylglycerol--glycerol-3-phosphate 3-phosphatidyltransferase</fullName>
        <ecNumber evidence="11">2.7.8.5</ecNumber>
    </recommendedName>
</protein>
<reference evidence="15 16" key="1">
    <citation type="submission" date="2021-01" db="EMBL/GenBank/DDBJ databases">
        <title>Whole genome shotgun sequence of Verrucosispora lutea NBRC 106530.</title>
        <authorList>
            <person name="Komaki H."/>
            <person name="Tamura T."/>
        </authorList>
    </citation>
    <scope>NUCLEOTIDE SEQUENCE [LARGE SCALE GENOMIC DNA]</scope>
    <source>
        <strain evidence="15 16">NBRC 106530</strain>
    </source>
</reference>
<dbReference type="PANTHER" id="PTHR14269:SF52">
    <property type="entry name" value="PHOSPHATIDYLGLYCEROPHOSPHATE SYNTHASE-RELATED"/>
    <property type="match status" value="1"/>
</dbReference>
<feature type="transmembrane region" description="Helical" evidence="14">
    <location>
        <begin position="199"/>
        <end position="217"/>
    </location>
</feature>
<keyword evidence="3" id="KW-0444">Lipid biosynthesis</keyword>
<comment type="similarity">
    <text evidence="2 12">Belongs to the CDP-alcohol phosphatidyltransferase class-I family.</text>
</comment>
<dbReference type="Gene3D" id="1.20.120.1760">
    <property type="match status" value="1"/>
</dbReference>
<dbReference type="NCBIfam" id="TIGR00560">
    <property type="entry name" value="pgsA"/>
    <property type="match status" value="1"/>
</dbReference>
<gene>
    <name evidence="15" type="primary">pgsA_1</name>
    <name evidence="15" type="ORF">Vlu01_08430</name>
</gene>
<dbReference type="InterPro" id="IPR000462">
    <property type="entry name" value="CDP-OH_P_trans"/>
</dbReference>
<dbReference type="Pfam" id="PF01066">
    <property type="entry name" value="CDP-OH_P_transf"/>
    <property type="match status" value="1"/>
</dbReference>
<dbReference type="Proteomes" id="UP000643165">
    <property type="component" value="Unassembled WGS sequence"/>
</dbReference>
<feature type="transmembrane region" description="Helical" evidence="14">
    <location>
        <begin position="137"/>
        <end position="159"/>
    </location>
</feature>
<comment type="subcellular location">
    <subcellularLocation>
        <location evidence="1">Membrane</location>
        <topology evidence="1">Multi-pass membrane protein</topology>
    </subcellularLocation>
</comment>
<keyword evidence="7" id="KW-0443">Lipid metabolism</keyword>
<feature type="region of interest" description="Disordered" evidence="13">
    <location>
        <begin position="1"/>
        <end position="38"/>
    </location>
</feature>
<keyword evidence="16" id="KW-1185">Reference proteome</keyword>
<evidence type="ECO:0000256" key="7">
    <source>
        <dbReference type="ARBA" id="ARBA00023098"/>
    </source>
</evidence>
<dbReference type="InterPro" id="IPR004570">
    <property type="entry name" value="Phosphatidylglycerol_P_synth"/>
</dbReference>
<keyword evidence="5 14" id="KW-0812">Transmembrane</keyword>
<dbReference type="PROSITE" id="PS00379">
    <property type="entry name" value="CDP_ALCOHOL_P_TRANSF"/>
    <property type="match status" value="1"/>
</dbReference>
<comment type="caution">
    <text evidence="15">The sequence shown here is derived from an EMBL/GenBank/DDBJ whole genome shotgun (WGS) entry which is preliminary data.</text>
</comment>
<evidence type="ECO:0000256" key="4">
    <source>
        <dbReference type="ARBA" id="ARBA00022679"/>
    </source>
</evidence>
<evidence type="ECO:0000256" key="8">
    <source>
        <dbReference type="ARBA" id="ARBA00023136"/>
    </source>
</evidence>
<feature type="transmembrane region" description="Helical" evidence="14">
    <location>
        <begin position="78"/>
        <end position="97"/>
    </location>
</feature>
<dbReference type="PANTHER" id="PTHR14269">
    <property type="entry name" value="CDP-DIACYLGLYCEROL--GLYCEROL-3-PHOSPHATE 3-PHOSPHATIDYLTRANSFERASE-RELATED"/>
    <property type="match status" value="1"/>
</dbReference>
<evidence type="ECO:0000256" key="6">
    <source>
        <dbReference type="ARBA" id="ARBA00022989"/>
    </source>
</evidence>
<dbReference type="InterPro" id="IPR043130">
    <property type="entry name" value="CDP-OH_PTrfase_TM_dom"/>
</dbReference>
<evidence type="ECO:0000256" key="9">
    <source>
        <dbReference type="ARBA" id="ARBA00023209"/>
    </source>
</evidence>
<evidence type="ECO:0000256" key="14">
    <source>
        <dbReference type="SAM" id="Phobius"/>
    </source>
</evidence>
<sequence length="227" mass="24233">MTVGWDEAEGARGVVPGAPFERGDSTRGDSMTGATESPPVPVVPRVPVVNAANALTALRLLLVPVFAASVVMSGMTHAGWQVIACVIFAVASVTDLVDGWIARRFGLVTAVGKVADPIADKALTGAALLLLSWYDRLPWWVTVVILARELGITALRFWVIRRGVIAASRGGKIKTALQILAITWYLWPMPAALTPIGPWIMGAAVAITLVTGLDYIAQATRLRRTQR</sequence>
<evidence type="ECO:0000313" key="16">
    <source>
        <dbReference type="Proteomes" id="UP000643165"/>
    </source>
</evidence>
<feature type="transmembrane region" description="Helical" evidence="14">
    <location>
        <begin position="171"/>
        <end position="187"/>
    </location>
</feature>
<evidence type="ECO:0000313" key="15">
    <source>
        <dbReference type="EMBL" id="GIJ20219.1"/>
    </source>
</evidence>